<reference evidence="9 10" key="1">
    <citation type="submission" date="2015-03" db="EMBL/GenBank/DDBJ databases">
        <authorList>
            <person name="Hassan Y."/>
            <person name="Lepp D."/>
            <person name="Li X.-Z."/>
            <person name="Zhou T."/>
        </authorList>
    </citation>
    <scope>NUCLEOTIDE SEQUENCE [LARGE SCALE GENOMIC DNA]</scope>
    <source>
        <strain evidence="9 10">IPL18</strain>
    </source>
</reference>
<evidence type="ECO:0000256" key="5">
    <source>
        <dbReference type="ARBA" id="ARBA00022989"/>
    </source>
</evidence>
<keyword evidence="5 7" id="KW-1133">Transmembrane helix</keyword>
<dbReference type="Proteomes" id="UP000033649">
    <property type="component" value="Unassembled WGS sequence"/>
</dbReference>
<evidence type="ECO:0000256" key="6">
    <source>
        <dbReference type="ARBA" id="ARBA00023136"/>
    </source>
</evidence>
<comment type="subcellular location">
    <subcellularLocation>
        <location evidence="1 7">Cell membrane</location>
        <topology evidence="1 7">Multi-pass membrane protein</topology>
    </subcellularLocation>
</comment>
<evidence type="ECO:0000256" key="2">
    <source>
        <dbReference type="ARBA" id="ARBA00022448"/>
    </source>
</evidence>
<accession>A0A0F5FM83</accession>
<gene>
    <name evidence="9" type="ORF">VE26_04910</name>
</gene>
<dbReference type="GO" id="GO:0005886">
    <property type="term" value="C:plasma membrane"/>
    <property type="evidence" value="ECO:0007669"/>
    <property type="project" value="UniProtKB-SubCell"/>
</dbReference>
<protein>
    <recommendedName>
        <fullName evidence="8">ABC transmembrane type-1 domain-containing protein</fullName>
    </recommendedName>
</protein>
<keyword evidence="6 7" id="KW-0472">Membrane</keyword>
<comment type="similarity">
    <text evidence="7">Belongs to the binding-protein-dependent transport system permease family.</text>
</comment>
<keyword evidence="10" id="KW-1185">Reference proteome</keyword>
<dbReference type="PANTHER" id="PTHR43163">
    <property type="entry name" value="DIPEPTIDE TRANSPORT SYSTEM PERMEASE PROTEIN DPPB-RELATED"/>
    <property type="match status" value="1"/>
</dbReference>
<evidence type="ECO:0000259" key="8">
    <source>
        <dbReference type="PROSITE" id="PS50928"/>
    </source>
</evidence>
<dbReference type="SUPFAM" id="SSF161098">
    <property type="entry name" value="MetI-like"/>
    <property type="match status" value="1"/>
</dbReference>
<dbReference type="InterPro" id="IPR045621">
    <property type="entry name" value="BPD_transp_1_N"/>
</dbReference>
<sequence length="305" mass="33406">MAGFILKRLLQSVLTIAGVITAAFFLTRLAGDPSILLLPPEATPEDAARLRAALGLDQPLIVQYFVFMGKAFMGDFGMSLRQAIPAMDLVLERVPATLELALSSFVVGIGLAFILGILMRMTRLNWVRDLITWIALGRQAIPIFSFGLVLILIFSIQLKWLPSYGRGTFSHLILPAVTLGTYELALYLRLFNASLAAEQRNDYVRTAFAKGQGRIQVLLKHMLPNALLPLVTVAGINLGMLLGGTVVTETVFSWPGVGRLIVQSVSQRDFPVIIAGVFLISLVFVVINLIVDILYGFLDPRVRLA</sequence>
<dbReference type="RefSeq" id="WP_046103999.1">
    <property type="nucleotide sequence ID" value="NZ_JZEY01000054.1"/>
</dbReference>
<dbReference type="AlphaFoldDB" id="A0A0F5FM83"/>
<dbReference type="PROSITE" id="PS50928">
    <property type="entry name" value="ABC_TM1"/>
    <property type="match status" value="1"/>
</dbReference>
<evidence type="ECO:0000256" key="7">
    <source>
        <dbReference type="RuleBase" id="RU363032"/>
    </source>
</evidence>
<dbReference type="InterPro" id="IPR000515">
    <property type="entry name" value="MetI-like"/>
</dbReference>
<dbReference type="InterPro" id="IPR035906">
    <property type="entry name" value="MetI-like_sf"/>
</dbReference>
<proteinExistence type="inferred from homology"/>
<feature type="transmembrane region" description="Helical" evidence="7">
    <location>
        <begin position="140"/>
        <end position="160"/>
    </location>
</feature>
<feature type="transmembrane region" description="Helical" evidence="7">
    <location>
        <begin position="100"/>
        <end position="119"/>
    </location>
</feature>
<dbReference type="PATRIC" id="fig|429727.3.peg.1021"/>
<dbReference type="EMBL" id="JZEY01000054">
    <property type="protein sequence ID" value="KKB09307.1"/>
    <property type="molecule type" value="Genomic_DNA"/>
</dbReference>
<comment type="caution">
    <text evidence="9">The sequence shown here is derived from an EMBL/GenBank/DDBJ whole genome shotgun (WGS) entry which is preliminary data.</text>
</comment>
<dbReference type="Gene3D" id="1.10.3720.10">
    <property type="entry name" value="MetI-like"/>
    <property type="match status" value="1"/>
</dbReference>
<dbReference type="Pfam" id="PF19300">
    <property type="entry name" value="BPD_transp_1_N"/>
    <property type="match status" value="1"/>
</dbReference>
<evidence type="ECO:0000256" key="4">
    <source>
        <dbReference type="ARBA" id="ARBA00022692"/>
    </source>
</evidence>
<keyword evidence="3" id="KW-1003">Cell membrane</keyword>
<dbReference type="STRING" id="429727.VE26_04910"/>
<evidence type="ECO:0000313" key="9">
    <source>
        <dbReference type="EMBL" id="KKB09307.1"/>
    </source>
</evidence>
<feature type="domain" description="ABC transmembrane type-1" evidence="8">
    <location>
        <begin position="94"/>
        <end position="291"/>
    </location>
</feature>
<name>A0A0F5FM83_9HYPH</name>
<dbReference type="PANTHER" id="PTHR43163:SF6">
    <property type="entry name" value="DIPEPTIDE TRANSPORT SYSTEM PERMEASE PROTEIN DPPB-RELATED"/>
    <property type="match status" value="1"/>
</dbReference>
<dbReference type="GO" id="GO:0055085">
    <property type="term" value="P:transmembrane transport"/>
    <property type="evidence" value="ECO:0007669"/>
    <property type="project" value="InterPro"/>
</dbReference>
<keyword evidence="4 7" id="KW-0812">Transmembrane</keyword>
<dbReference type="OrthoDB" id="9805855at2"/>
<feature type="transmembrane region" description="Helical" evidence="7">
    <location>
        <begin position="226"/>
        <end position="252"/>
    </location>
</feature>
<feature type="transmembrane region" description="Helical" evidence="7">
    <location>
        <begin position="12"/>
        <end position="31"/>
    </location>
</feature>
<organism evidence="9 10">
    <name type="scientific">Devosia chinhatensis</name>
    <dbReference type="NCBI Taxonomy" id="429727"/>
    <lineage>
        <taxon>Bacteria</taxon>
        <taxon>Pseudomonadati</taxon>
        <taxon>Pseudomonadota</taxon>
        <taxon>Alphaproteobacteria</taxon>
        <taxon>Hyphomicrobiales</taxon>
        <taxon>Devosiaceae</taxon>
        <taxon>Devosia</taxon>
    </lineage>
</organism>
<evidence type="ECO:0000256" key="3">
    <source>
        <dbReference type="ARBA" id="ARBA00022475"/>
    </source>
</evidence>
<dbReference type="CDD" id="cd06261">
    <property type="entry name" value="TM_PBP2"/>
    <property type="match status" value="1"/>
</dbReference>
<evidence type="ECO:0000256" key="1">
    <source>
        <dbReference type="ARBA" id="ARBA00004651"/>
    </source>
</evidence>
<feature type="transmembrane region" description="Helical" evidence="7">
    <location>
        <begin position="172"/>
        <end position="191"/>
    </location>
</feature>
<feature type="transmembrane region" description="Helical" evidence="7">
    <location>
        <begin position="272"/>
        <end position="298"/>
    </location>
</feature>
<keyword evidence="2 7" id="KW-0813">Transport</keyword>
<dbReference type="Pfam" id="PF00528">
    <property type="entry name" value="BPD_transp_1"/>
    <property type="match status" value="1"/>
</dbReference>
<evidence type="ECO:0000313" key="10">
    <source>
        <dbReference type="Proteomes" id="UP000033649"/>
    </source>
</evidence>